<dbReference type="EMBL" id="PQXK01000036">
    <property type="protein sequence ID" value="TGO40514.1"/>
    <property type="molecule type" value="Genomic_DNA"/>
</dbReference>
<name>A0A4Z1GUE5_9HELO</name>
<organism evidence="1 2">
    <name type="scientific">Botrytis hyacinthi</name>
    <dbReference type="NCBI Taxonomy" id="278943"/>
    <lineage>
        <taxon>Eukaryota</taxon>
        <taxon>Fungi</taxon>
        <taxon>Dikarya</taxon>
        <taxon>Ascomycota</taxon>
        <taxon>Pezizomycotina</taxon>
        <taxon>Leotiomycetes</taxon>
        <taxon>Helotiales</taxon>
        <taxon>Sclerotiniaceae</taxon>
        <taxon>Botrytis</taxon>
    </lineage>
</organism>
<evidence type="ECO:0000313" key="2">
    <source>
        <dbReference type="Proteomes" id="UP000297814"/>
    </source>
</evidence>
<keyword evidence="2" id="KW-1185">Reference proteome</keyword>
<protein>
    <submittedName>
        <fullName evidence="1">Uncharacterized protein</fullName>
    </submittedName>
</protein>
<gene>
    <name evidence="1" type="ORF">BHYA_0036g00470</name>
</gene>
<dbReference type="AlphaFoldDB" id="A0A4Z1GUE5"/>
<evidence type="ECO:0000313" key="1">
    <source>
        <dbReference type="EMBL" id="TGO40514.1"/>
    </source>
</evidence>
<comment type="caution">
    <text evidence="1">The sequence shown here is derived from an EMBL/GenBank/DDBJ whole genome shotgun (WGS) entry which is preliminary data.</text>
</comment>
<sequence length="125" mass="14082">MAIDHPLEIISTSTLSPNKHLLLKYFIEGAVDSNLAANYLTSISNLDQDVEPQLIQFLRDWRKLAERLTTCDPIPKRFEDLLHERDGSRCSLTKVRHKDSISPVESAHVIPPTMFDGIKSANEVG</sequence>
<proteinExistence type="predicted"/>
<reference evidence="1 2" key="1">
    <citation type="submission" date="2017-12" db="EMBL/GenBank/DDBJ databases">
        <title>Comparative genomics of Botrytis spp.</title>
        <authorList>
            <person name="Valero-Jimenez C.A."/>
            <person name="Tapia P."/>
            <person name="Veloso J."/>
            <person name="Silva-Moreno E."/>
            <person name="Staats M."/>
            <person name="Valdes J.H."/>
            <person name="Van Kan J.A.L."/>
        </authorList>
    </citation>
    <scope>NUCLEOTIDE SEQUENCE [LARGE SCALE GENOMIC DNA]</scope>
    <source>
        <strain evidence="1 2">Bh0001</strain>
    </source>
</reference>
<dbReference type="Proteomes" id="UP000297814">
    <property type="component" value="Unassembled WGS sequence"/>
</dbReference>
<accession>A0A4Z1GUE5</accession>